<dbReference type="Proteomes" id="UP001164718">
    <property type="component" value="Chromosome"/>
</dbReference>
<dbReference type="InterPro" id="IPR007527">
    <property type="entry name" value="Znf_SWIM"/>
</dbReference>
<keyword evidence="1" id="KW-0863">Zinc-finger</keyword>
<dbReference type="RefSeq" id="WP_275417470.1">
    <property type="nucleotide sequence ID" value="NZ_CP106878.1"/>
</dbReference>
<dbReference type="PROSITE" id="PS50966">
    <property type="entry name" value="ZF_SWIM"/>
    <property type="match status" value="1"/>
</dbReference>
<dbReference type="KEGG" id="faf:OE104_14400"/>
<reference evidence="3" key="1">
    <citation type="submission" date="2022-09" db="EMBL/GenBank/DDBJ databases">
        <title>Complete Genomes of Fervidibacillus albus and Fervidibacillus halotolerans isolated from tidal flat sediments.</title>
        <authorList>
            <person name="Kwon K.K."/>
            <person name="Yang S.-H."/>
            <person name="Park M.J."/>
            <person name="Oh H.-M."/>
        </authorList>
    </citation>
    <scope>NUCLEOTIDE SEQUENCE</scope>
    <source>
        <strain evidence="3">MEBiC13591</strain>
    </source>
</reference>
<name>A0A9E8LU43_9BACI</name>
<evidence type="ECO:0000313" key="4">
    <source>
        <dbReference type="Proteomes" id="UP001164718"/>
    </source>
</evidence>
<protein>
    <submittedName>
        <fullName evidence="3">SWIM zinc finger family protein</fullName>
    </submittedName>
</protein>
<dbReference type="Pfam" id="PF04434">
    <property type="entry name" value="SWIM"/>
    <property type="match status" value="1"/>
</dbReference>
<evidence type="ECO:0000259" key="2">
    <source>
        <dbReference type="PROSITE" id="PS50966"/>
    </source>
</evidence>
<evidence type="ECO:0000313" key="3">
    <source>
        <dbReference type="EMBL" id="WAA09687.1"/>
    </source>
</evidence>
<keyword evidence="1" id="KW-0862">Zinc</keyword>
<dbReference type="EMBL" id="CP106878">
    <property type="protein sequence ID" value="WAA09687.1"/>
    <property type="molecule type" value="Genomic_DNA"/>
</dbReference>
<feature type="domain" description="SWIM-type" evidence="2">
    <location>
        <begin position="57"/>
        <end position="92"/>
    </location>
</feature>
<keyword evidence="1" id="KW-0479">Metal-binding</keyword>
<proteinExistence type="predicted"/>
<gene>
    <name evidence="3" type="ORF">OE104_14400</name>
</gene>
<keyword evidence="4" id="KW-1185">Reference proteome</keyword>
<accession>A0A9E8LU43</accession>
<organism evidence="3 4">
    <name type="scientific">Fervidibacillus albus</name>
    <dbReference type="NCBI Taxonomy" id="2980026"/>
    <lineage>
        <taxon>Bacteria</taxon>
        <taxon>Bacillati</taxon>
        <taxon>Bacillota</taxon>
        <taxon>Bacilli</taxon>
        <taxon>Bacillales</taxon>
        <taxon>Bacillaceae</taxon>
        <taxon>Fervidibacillus</taxon>
    </lineage>
</organism>
<dbReference type="AlphaFoldDB" id="A0A9E8LU43"/>
<dbReference type="GO" id="GO:0008270">
    <property type="term" value="F:zinc ion binding"/>
    <property type="evidence" value="ECO:0007669"/>
    <property type="project" value="UniProtKB-KW"/>
</dbReference>
<sequence length="527" mass="63577">MQNLVNQLNAEISRSLLPHYPKHVDVVEKGHLLYIQGMVRSIRRQGKDVLADVQDVVPVQVKLNSESIYDSECTCPTPFLCKHQMAVFFQLYGKKQSVHRWIYRWKTMTFPLKQKEDKRMNKGILKEQELTDEQKKVLSVYEYGVELVDRMFQKTKNGDVPYSSYYLYTQISNSINMKQYHHWELTPLFHIVANIHFLYRIIEQNQQQRLWESEQLVHTIVLQLGQAIDKLPKPAPFTFDLVYEKLAEDLRELVFLEQPFSNEILTVYWMIWNDVLMRNILRNRELAFAEQTVKKCNPDSLWHAVHSFQWFFHGDTKKAIEVLEPYAVEHFRIVFLYLDIFHQQKNWKGFDVVKPFFLNHYKAYFETLTYRKKQHFVDQLFHYFFDYVEKKNEQSFLETMLYHLLPFSAKPLSTFFLDRKEYRRLIDLYMFSGLEVEAIGQETLKEIQRHEPECLLPLYHQAVNSAIVEKNRASYKRAVRYLKKIRTIYRKLKEEEHWNRYFSAILDDTKRLRAFREECRKGKLIDE</sequence>
<evidence type="ECO:0000256" key="1">
    <source>
        <dbReference type="PROSITE-ProRule" id="PRU00325"/>
    </source>
</evidence>